<proteinExistence type="predicted"/>
<dbReference type="RefSeq" id="WP_045362009.1">
    <property type="nucleotide sequence ID" value="NZ_AP018150.1"/>
</dbReference>
<dbReference type="AlphaFoldDB" id="A0A2Z6EVC5"/>
<protein>
    <submittedName>
        <fullName evidence="1">FIC family protein</fullName>
    </submittedName>
</protein>
<sequence length="122" mass="14167">MNAEVAPVNRMFLSIYRHEIAFSFEEVVLQMTDSQNKEDKDHAILMRTLDPKQRRTLELFQSYTVVTSAQIGELFGFKSRTNTTLCKKWVEARFLEIVDHSNKARKYKLAKPFDALVADPLV</sequence>
<gene>
    <name evidence="1" type="ORF">MCB1EB_1259</name>
</gene>
<dbReference type="KEGG" id="mcys:MCB1EB_1259"/>
<dbReference type="EMBL" id="AP018150">
    <property type="protein sequence ID" value="BBE09420.1"/>
    <property type="molecule type" value="Genomic_DNA"/>
</dbReference>
<evidence type="ECO:0000313" key="2">
    <source>
        <dbReference type="Proteomes" id="UP000282597"/>
    </source>
</evidence>
<evidence type="ECO:0000313" key="1">
    <source>
        <dbReference type="EMBL" id="BBE09420.1"/>
    </source>
</evidence>
<organism evidence="1 2">
    <name type="scientific">Mycoavidus cysteinexigens</name>
    <dbReference type="NCBI Taxonomy" id="1553431"/>
    <lineage>
        <taxon>Bacteria</taxon>
        <taxon>Pseudomonadati</taxon>
        <taxon>Pseudomonadota</taxon>
        <taxon>Betaproteobacteria</taxon>
        <taxon>Burkholderiales</taxon>
        <taxon>Burkholderiaceae</taxon>
        <taxon>Mycoavidus</taxon>
    </lineage>
</organism>
<name>A0A2Z6EVC5_9BURK</name>
<dbReference type="Proteomes" id="UP000282597">
    <property type="component" value="Chromosome"/>
</dbReference>
<accession>A0A2Z6EVC5</accession>
<keyword evidence="2" id="KW-1185">Reference proteome</keyword>
<reference evidence="1 2" key="1">
    <citation type="journal article" date="2018" name="Microbes Environ.">
        <title>Comparative Genomic Insights into Endofungal Lifestyles of Two Bacterial Endosymbionts, Mycoavidus cysteinexigens and Burkholderia rhizoxinica.</title>
        <authorList>
            <person name="Sharmin D."/>
            <person name="Guo Y."/>
            <person name="Nishizawa T."/>
            <person name="Ohshima S."/>
            <person name="Sato Y."/>
            <person name="Takashima Y."/>
            <person name="Narisawa K."/>
            <person name="Ohta H."/>
        </authorList>
    </citation>
    <scope>NUCLEOTIDE SEQUENCE [LARGE SCALE GENOMIC DNA]</scope>
    <source>
        <strain evidence="1 2">B1-EB</strain>
    </source>
</reference>